<evidence type="ECO:0000313" key="3">
    <source>
        <dbReference type="EMBL" id="NHZ67090.1"/>
    </source>
</evidence>
<dbReference type="Pfam" id="PF25023">
    <property type="entry name" value="TEN_YD-shell"/>
    <property type="match status" value="1"/>
</dbReference>
<reference evidence="3 4" key="1">
    <citation type="submission" date="2019-10" db="EMBL/GenBank/DDBJ databases">
        <title>Taxonomy of Antarctic Massilia spp.: description of Massilia rubra sp. nov., Massilia aquatica sp. nov., Massilia mucilaginosa sp. nov., Massilia frigida sp. nov. isolated from streams, lakes and regoliths.</title>
        <authorList>
            <person name="Holochova P."/>
            <person name="Sedlacek I."/>
            <person name="Kralova S."/>
            <person name="Maslanova I."/>
            <person name="Busse H.-J."/>
            <person name="Stankova E."/>
            <person name="Vrbovska V."/>
            <person name="Kovarovic V."/>
            <person name="Bartak M."/>
            <person name="Svec P."/>
            <person name="Pantucek R."/>
        </authorList>
    </citation>
    <scope>NUCLEOTIDE SEQUENCE [LARGE SCALE GENOMIC DNA]</scope>
    <source>
        <strain evidence="3 4">CCM 8694</strain>
    </source>
</reference>
<feature type="non-terminal residue" evidence="3">
    <location>
        <position position="1"/>
    </location>
</feature>
<protein>
    <recommendedName>
        <fullName evidence="2">Teneurin-like YD-shell domain-containing protein</fullName>
    </recommendedName>
</protein>
<evidence type="ECO:0000313" key="4">
    <source>
        <dbReference type="Proteomes" id="UP000610594"/>
    </source>
</evidence>
<dbReference type="EMBL" id="WHJF01000268">
    <property type="protein sequence ID" value="NHZ67090.1"/>
    <property type="molecule type" value="Genomic_DNA"/>
</dbReference>
<dbReference type="Proteomes" id="UP000610594">
    <property type="component" value="Unassembled WGS sequence"/>
</dbReference>
<dbReference type="RefSeq" id="WP_167241298.1">
    <property type="nucleotide sequence ID" value="NZ_WHJF01000268.1"/>
</dbReference>
<dbReference type="InterPro" id="IPR050708">
    <property type="entry name" value="T6SS_VgrG/RHS"/>
</dbReference>
<dbReference type="PANTHER" id="PTHR32305">
    <property type="match status" value="1"/>
</dbReference>
<organism evidence="3 4">
    <name type="scientific">Massilia genomosp. 1</name>
    <dbReference type="NCBI Taxonomy" id="2609280"/>
    <lineage>
        <taxon>Bacteria</taxon>
        <taxon>Pseudomonadati</taxon>
        <taxon>Pseudomonadota</taxon>
        <taxon>Betaproteobacteria</taxon>
        <taxon>Burkholderiales</taxon>
        <taxon>Oxalobacteraceae</taxon>
        <taxon>Telluria group</taxon>
        <taxon>Massilia</taxon>
    </lineage>
</organism>
<dbReference type="InterPro" id="IPR056823">
    <property type="entry name" value="TEN-like_YD-shell"/>
</dbReference>
<feature type="domain" description="Teneurin-like YD-shell" evidence="2">
    <location>
        <begin position="1"/>
        <end position="224"/>
    </location>
</feature>
<sequence length="378" mass="40996">DANGNRTKLTVGPNSYLNTIDAGSNRLTSTSGPVPAKRNTYDATGNLISDGTLRFGYGNNGRMNSVTSGTGGLVQHRYNGIGERTIKVGVAGASTYFVYNETGQMVGEYDSAGTPIQEIVYIEGIPVALVKLRTENVVENAYYIYIDHLGTSRVITRPSDNKMMWRWNAVNPFGDDLPNENPDLLGNFTYNLRFPGQYYERETNLHYNYFRDYDPQIGRYIQSDPIGLEGGVNTYGYALGNPVRYTDPTGTIVPLVIGGVCAGGGCEALFVAGAAGALWWQQTHPVTGSPPWTSSDGQIPPQDFPGGISWPPKQEPLQCHVEVPPIKPTLPPKGNCEDALEQCKAVASTGGNMGQRAGTYFMCVVGYLTCKKMFGGKD</sequence>
<proteinExistence type="predicted"/>
<comment type="caution">
    <text evidence="3">The sequence shown here is derived from an EMBL/GenBank/DDBJ whole genome shotgun (WGS) entry which is preliminary data.</text>
</comment>
<dbReference type="PANTHER" id="PTHR32305:SF15">
    <property type="entry name" value="PROTEIN RHSA-RELATED"/>
    <property type="match status" value="1"/>
</dbReference>
<dbReference type="NCBIfam" id="TIGR03696">
    <property type="entry name" value="Rhs_assc_core"/>
    <property type="match status" value="1"/>
</dbReference>
<evidence type="ECO:0000256" key="1">
    <source>
        <dbReference type="ARBA" id="ARBA00022737"/>
    </source>
</evidence>
<dbReference type="InterPro" id="IPR022385">
    <property type="entry name" value="Rhs_assc_core"/>
</dbReference>
<name>A0ABX0N262_9BURK</name>
<evidence type="ECO:0000259" key="2">
    <source>
        <dbReference type="Pfam" id="PF25023"/>
    </source>
</evidence>
<dbReference type="Gene3D" id="2.180.10.10">
    <property type="entry name" value="RHS repeat-associated core"/>
    <property type="match status" value="1"/>
</dbReference>
<keyword evidence="1" id="KW-0677">Repeat</keyword>
<accession>A0ABX0N262</accession>
<keyword evidence="4" id="KW-1185">Reference proteome</keyword>
<gene>
    <name evidence="3" type="ORF">F1735_33350</name>
</gene>